<organism evidence="1 2">
    <name type="scientific">Tranquillimonas rosea</name>
    <dbReference type="NCBI Taxonomy" id="641238"/>
    <lineage>
        <taxon>Bacteria</taxon>
        <taxon>Pseudomonadati</taxon>
        <taxon>Pseudomonadota</taxon>
        <taxon>Alphaproteobacteria</taxon>
        <taxon>Rhodobacterales</taxon>
        <taxon>Roseobacteraceae</taxon>
        <taxon>Tranquillimonas</taxon>
    </lineage>
</organism>
<dbReference type="EMBL" id="FOGU01000003">
    <property type="protein sequence ID" value="SER80722.1"/>
    <property type="molecule type" value="Genomic_DNA"/>
</dbReference>
<sequence length="253" mass="26589">MTLRRFPHEVDPHQAAQIGLVVLQADETIERDFRQVIPPAIEVLVTRIASGADLSPESLSAMEAHLGAAAGLLPQRGRFAAVAYACTSGTAQIGVDRTGALLRGAVATRAVTDPVTALVAACRALGVRRLGLLSPYVPEVSDRLRRVLADAGLETPVFGSFEVADESRVVRIDATSILSAARALAGEGGIDALFLSCTNLRTLGLIDTLESQTHLPVLSSNQVLAWHMARLAGVAVTPALPGRLAALELHEAD</sequence>
<dbReference type="PIRSF" id="PIRSF015736">
    <property type="entry name" value="MI"/>
    <property type="match status" value="1"/>
</dbReference>
<dbReference type="InterPro" id="IPR026286">
    <property type="entry name" value="MaiA/AMDase"/>
</dbReference>
<evidence type="ECO:0000313" key="1">
    <source>
        <dbReference type="EMBL" id="SER80722.1"/>
    </source>
</evidence>
<reference evidence="1 2" key="1">
    <citation type="submission" date="2016-10" db="EMBL/GenBank/DDBJ databases">
        <authorList>
            <person name="de Groot N.N."/>
        </authorList>
    </citation>
    <scope>NUCLEOTIDE SEQUENCE [LARGE SCALE GENOMIC DNA]</scope>
    <source>
        <strain evidence="1 2">DSM 23042</strain>
    </source>
</reference>
<dbReference type="Gene3D" id="3.40.50.12500">
    <property type="match status" value="1"/>
</dbReference>
<dbReference type="PANTHER" id="PTHR40267">
    <property type="entry name" value="BLR3294 PROTEIN"/>
    <property type="match status" value="1"/>
</dbReference>
<dbReference type="Pfam" id="PF17645">
    <property type="entry name" value="Amdase"/>
    <property type="match status" value="1"/>
</dbReference>
<keyword evidence="1" id="KW-0413">Isomerase</keyword>
<dbReference type="OrthoDB" id="9816064at2"/>
<evidence type="ECO:0000313" key="2">
    <source>
        <dbReference type="Proteomes" id="UP000198885"/>
    </source>
</evidence>
<protein>
    <submittedName>
        <fullName evidence="1">Maleate isomerase</fullName>
    </submittedName>
</protein>
<name>A0A1H9S6S3_9RHOB</name>
<dbReference type="Proteomes" id="UP000198885">
    <property type="component" value="Unassembled WGS sequence"/>
</dbReference>
<proteinExistence type="predicted"/>
<dbReference type="AlphaFoldDB" id="A0A1H9S6S3"/>
<accession>A0A1H9S6S3</accession>
<dbReference type="RefSeq" id="WP_092689718.1">
    <property type="nucleotide sequence ID" value="NZ_FOGU01000003.1"/>
</dbReference>
<keyword evidence="2" id="KW-1185">Reference proteome</keyword>
<dbReference type="PANTHER" id="PTHR40267:SF1">
    <property type="entry name" value="BLR3294 PROTEIN"/>
    <property type="match status" value="1"/>
</dbReference>
<dbReference type="GO" id="GO:0016853">
    <property type="term" value="F:isomerase activity"/>
    <property type="evidence" value="ECO:0007669"/>
    <property type="project" value="UniProtKB-KW"/>
</dbReference>
<dbReference type="STRING" id="641238.SAMN04490244_10353"/>
<dbReference type="InterPro" id="IPR053714">
    <property type="entry name" value="Iso_Racemase_Enz_sf"/>
</dbReference>
<gene>
    <name evidence="1" type="ORF">SAMN04490244_10353</name>
</gene>